<reference evidence="3 4" key="1">
    <citation type="submission" date="2021-12" db="EMBL/GenBank/DDBJ databases">
        <title>Genome sequencing of bacteria with rrn-lacking chromosome and rrn-plasmid.</title>
        <authorList>
            <person name="Anda M."/>
            <person name="Iwasaki W."/>
        </authorList>
    </citation>
    <scope>NUCLEOTIDE SEQUENCE [LARGE SCALE GENOMIC DNA]</scope>
    <source>
        <strain evidence="3 4">NBRC 101262</strain>
    </source>
</reference>
<dbReference type="Pfam" id="PF10728">
    <property type="entry name" value="DUF2520"/>
    <property type="match status" value="1"/>
</dbReference>
<sequence>MKKFYNIALIGTGNVAWHLGPALENAGHHITALYGRDKKRGKQMLDRLFNAEWHHDLDFSSADLDVILVCVSDQAIAEIAKDIILPDGTVLAHTSGAMPMNELEYAAADAHGVFYPLQTFTKGKEIDIEEVPFLIETSEKWATARLVRLAETISHTVKEVDSKQRKHIHLSAVFACNFTNFMMLRSAQIMEQQNLSFELMHPLIAETINKTLEIGPKAAQTGPAVRKDIKTLDAHLELMDEQQEWAEMYQEISQQIIDEYHKKEERSGWDI</sequence>
<evidence type="ECO:0000259" key="2">
    <source>
        <dbReference type="Pfam" id="PF10728"/>
    </source>
</evidence>
<protein>
    <recommendedName>
        <fullName evidence="5">DUF2520 domain-containing protein</fullName>
    </recommendedName>
</protein>
<organism evidence="3 4">
    <name type="scientific">Persicobacter psychrovividus</name>
    <dbReference type="NCBI Taxonomy" id="387638"/>
    <lineage>
        <taxon>Bacteria</taxon>
        <taxon>Pseudomonadati</taxon>
        <taxon>Bacteroidota</taxon>
        <taxon>Cytophagia</taxon>
        <taxon>Cytophagales</taxon>
        <taxon>Persicobacteraceae</taxon>
        <taxon>Persicobacter</taxon>
    </lineage>
</organism>
<accession>A0ABN6L4T7</accession>
<dbReference type="Pfam" id="PF10727">
    <property type="entry name" value="Rossmann-like"/>
    <property type="match status" value="1"/>
</dbReference>
<evidence type="ECO:0000313" key="3">
    <source>
        <dbReference type="EMBL" id="BDC98142.1"/>
    </source>
</evidence>
<dbReference type="PANTHER" id="PTHR40459:SF1">
    <property type="entry name" value="CONSERVED HYPOTHETICAL ALANINE AND LEUCINE RICH PROTEIN"/>
    <property type="match status" value="1"/>
</dbReference>
<dbReference type="InterPro" id="IPR036291">
    <property type="entry name" value="NAD(P)-bd_dom_sf"/>
</dbReference>
<keyword evidence="4" id="KW-1185">Reference proteome</keyword>
<evidence type="ECO:0008006" key="5">
    <source>
        <dbReference type="Google" id="ProtNLM"/>
    </source>
</evidence>
<dbReference type="PANTHER" id="PTHR40459">
    <property type="entry name" value="CONSERVED HYPOTHETICAL ALANINE AND LEUCINE RICH PROTEIN"/>
    <property type="match status" value="1"/>
</dbReference>
<feature type="domain" description="Putative oxidoreductase/dehydrogenase Rossmann-like" evidence="1">
    <location>
        <begin position="6"/>
        <end position="101"/>
    </location>
</feature>
<dbReference type="EMBL" id="AP025292">
    <property type="protein sequence ID" value="BDC98142.1"/>
    <property type="molecule type" value="Genomic_DNA"/>
</dbReference>
<dbReference type="Proteomes" id="UP001354989">
    <property type="component" value="Chromosome"/>
</dbReference>
<dbReference type="InterPro" id="IPR037108">
    <property type="entry name" value="TM1727-like_C_sf"/>
</dbReference>
<dbReference type="SUPFAM" id="SSF51735">
    <property type="entry name" value="NAD(P)-binding Rossmann-fold domains"/>
    <property type="match status" value="1"/>
</dbReference>
<name>A0ABN6L4T7_9BACT</name>
<proteinExistence type="predicted"/>
<dbReference type="InterPro" id="IPR019665">
    <property type="entry name" value="OxRdtase/DH_put_Rossmann_dom"/>
</dbReference>
<dbReference type="Gene3D" id="1.10.1040.20">
    <property type="entry name" value="ProC-like, C-terminal domain"/>
    <property type="match status" value="1"/>
</dbReference>
<dbReference type="RefSeq" id="WP_338397517.1">
    <property type="nucleotide sequence ID" value="NZ_AP025292.1"/>
</dbReference>
<dbReference type="Gene3D" id="3.40.50.720">
    <property type="entry name" value="NAD(P)-binding Rossmann-like Domain"/>
    <property type="match status" value="1"/>
</dbReference>
<gene>
    <name evidence="3" type="ORF">PEPS_04230</name>
</gene>
<dbReference type="SUPFAM" id="SSF48179">
    <property type="entry name" value="6-phosphogluconate dehydrogenase C-terminal domain-like"/>
    <property type="match status" value="1"/>
</dbReference>
<dbReference type="InterPro" id="IPR018931">
    <property type="entry name" value="DUF2520"/>
</dbReference>
<feature type="domain" description="DUF2520" evidence="2">
    <location>
        <begin position="131"/>
        <end position="256"/>
    </location>
</feature>
<evidence type="ECO:0000313" key="4">
    <source>
        <dbReference type="Proteomes" id="UP001354989"/>
    </source>
</evidence>
<evidence type="ECO:0000259" key="1">
    <source>
        <dbReference type="Pfam" id="PF10727"/>
    </source>
</evidence>
<dbReference type="InterPro" id="IPR008927">
    <property type="entry name" value="6-PGluconate_DH-like_C_sf"/>
</dbReference>